<dbReference type="CDD" id="cd04235">
    <property type="entry name" value="AAK_CK"/>
    <property type="match status" value="1"/>
</dbReference>
<dbReference type="PIRSF" id="PIRSF000723">
    <property type="entry name" value="Carbamate_kin"/>
    <property type="match status" value="1"/>
</dbReference>
<evidence type="ECO:0000256" key="3">
    <source>
        <dbReference type="ARBA" id="ARBA00022777"/>
    </source>
</evidence>
<dbReference type="PRINTS" id="PR01469">
    <property type="entry name" value="CARBMTKINASE"/>
</dbReference>
<dbReference type="RefSeq" id="WP_043560256.1">
    <property type="nucleotide sequence ID" value="NZ_JAPTMY010000020.1"/>
</dbReference>
<keyword evidence="8" id="KW-1185">Reference proteome</keyword>
<dbReference type="Pfam" id="PF00696">
    <property type="entry name" value="AA_kinase"/>
    <property type="match status" value="1"/>
</dbReference>
<dbReference type="PANTHER" id="PTHR30409">
    <property type="entry name" value="CARBAMATE KINASE"/>
    <property type="match status" value="1"/>
</dbReference>
<evidence type="ECO:0000313" key="7">
    <source>
        <dbReference type="EMBL" id="MCZ0858302.1"/>
    </source>
</evidence>
<feature type="domain" description="Aspartate/glutamate/uridylate kinase" evidence="6">
    <location>
        <begin position="6"/>
        <end position="295"/>
    </location>
</feature>
<evidence type="ECO:0000256" key="4">
    <source>
        <dbReference type="NCBIfam" id="TIGR00746"/>
    </source>
</evidence>
<accession>A0ABT4I979</accession>
<evidence type="ECO:0000313" key="8">
    <source>
        <dbReference type="Proteomes" id="UP001072034"/>
    </source>
</evidence>
<comment type="similarity">
    <text evidence="1 5">Belongs to the carbamate kinase family.</text>
</comment>
<dbReference type="Gene3D" id="3.40.1160.10">
    <property type="entry name" value="Acetylglutamate kinase-like"/>
    <property type="match status" value="1"/>
</dbReference>
<keyword evidence="2 5" id="KW-0808">Transferase</keyword>
<dbReference type="InterPro" id="IPR003964">
    <property type="entry name" value="Carb_kinase"/>
</dbReference>
<protein>
    <recommendedName>
        <fullName evidence="4 5">Carbamate kinase</fullName>
    </recommendedName>
</protein>
<evidence type="ECO:0000256" key="1">
    <source>
        <dbReference type="ARBA" id="ARBA00011066"/>
    </source>
</evidence>
<reference evidence="7" key="1">
    <citation type="submission" date="2022-10" db="EMBL/GenBank/DDBJ databases">
        <title>Genome sequence of Actinomyces israelii ATCC 10048.</title>
        <authorList>
            <person name="Watt R.M."/>
            <person name="Tong W.M."/>
        </authorList>
    </citation>
    <scope>NUCLEOTIDE SEQUENCE</scope>
    <source>
        <strain evidence="7">ATCC 10048</strain>
    </source>
</reference>
<sequence>MITKGIVVAVGGNALIKDKHRISVKSQGAAVLESSQRIAALVDAGYTPVVTHGNGPQVGFLLRRAELAVGELPPLPLDVLGADTQGATGYLFARSLRGCLAERGIDRQVVAVVTQSLVDPDDPAFAEPSKPIGSFMDEAEAREHEQRDGWVLREDSGRGWRRVVASPQPLDILERRVIGSLVDSGCVVVACGGGGIPVRREGAGYVGVEAVIDKDFASALLANQLGVEDFAICTAVDAVSLGYNTPAQVDLRELTIQEAERHLAEGQFGKGSMAPKIQAAISFLRNGGRRVVITSLARLRDAVDGRAGTVITR</sequence>
<keyword evidence="3 5" id="KW-0418">Kinase</keyword>
<dbReference type="Proteomes" id="UP001072034">
    <property type="component" value="Unassembled WGS sequence"/>
</dbReference>
<dbReference type="SUPFAM" id="SSF53633">
    <property type="entry name" value="Carbamate kinase-like"/>
    <property type="match status" value="1"/>
</dbReference>
<name>A0ABT4I979_9ACTO</name>
<dbReference type="NCBIfam" id="NF009007">
    <property type="entry name" value="PRK12352.1"/>
    <property type="match status" value="1"/>
</dbReference>
<dbReference type="NCBIfam" id="TIGR00746">
    <property type="entry name" value="arcC"/>
    <property type="match status" value="1"/>
</dbReference>
<proteinExistence type="inferred from homology"/>
<evidence type="ECO:0000256" key="5">
    <source>
        <dbReference type="PIRNR" id="PIRNR000723"/>
    </source>
</evidence>
<organism evidence="7 8">
    <name type="scientific">Actinomyces israelii</name>
    <dbReference type="NCBI Taxonomy" id="1659"/>
    <lineage>
        <taxon>Bacteria</taxon>
        <taxon>Bacillati</taxon>
        <taxon>Actinomycetota</taxon>
        <taxon>Actinomycetes</taxon>
        <taxon>Actinomycetales</taxon>
        <taxon>Actinomycetaceae</taxon>
        <taxon>Actinomyces</taxon>
    </lineage>
</organism>
<evidence type="ECO:0000259" key="6">
    <source>
        <dbReference type="Pfam" id="PF00696"/>
    </source>
</evidence>
<gene>
    <name evidence="7" type="primary">arcC</name>
    <name evidence="7" type="ORF">OHJ16_09640</name>
</gene>
<dbReference type="EMBL" id="JAPTMY010000020">
    <property type="protein sequence ID" value="MCZ0858302.1"/>
    <property type="molecule type" value="Genomic_DNA"/>
</dbReference>
<evidence type="ECO:0000256" key="2">
    <source>
        <dbReference type="ARBA" id="ARBA00022679"/>
    </source>
</evidence>
<dbReference type="InterPro" id="IPR001048">
    <property type="entry name" value="Asp/Glu/Uridylate_kinase"/>
</dbReference>
<dbReference type="InterPro" id="IPR036393">
    <property type="entry name" value="AceGlu_kinase-like_sf"/>
</dbReference>
<comment type="caution">
    <text evidence="7">The sequence shown here is derived from an EMBL/GenBank/DDBJ whole genome shotgun (WGS) entry which is preliminary data.</text>
</comment>
<dbReference type="PANTHER" id="PTHR30409:SF1">
    <property type="entry name" value="CARBAMATE KINASE-RELATED"/>
    <property type="match status" value="1"/>
</dbReference>
<dbReference type="GO" id="GO:0008804">
    <property type="term" value="F:carbamate kinase activity"/>
    <property type="evidence" value="ECO:0007669"/>
    <property type="project" value="UniProtKB-EC"/>
</dbReference>